<evidence type="ECO:0000259" key="1">
    <source>
        <dbReference type="PROSITE" id="PS50206"/>
    </source>
</evidence>
<reference evidence="2" key="1">
    <citation type="submission" date="2020-10" db="EMBL/GenBank/DDBJ databases">
        <title>Unveiling of a novel bifunctional photoreceptor, Dualchrome1, isolated from a cosmopolitan green alga.</title>
        <authorList>
            <person name="Suzuki S."/>
            <person name="Kawachi M."/>
        </authorList>
    </citation>
    <scope>NUCLEOTIDE SEQUENCE</scope>
    <source>
        <strain evidence="2">NIES 2893</strain>
    </source>
</reference>
<dbReference type="Pfam" id="PF00581">
    <property type="entry name" value="Rhodanese"/>
    <property type="match status" value="1"/>
</dbReference>
<protein>
    <recommendedName>
        <fullName evidence="1">Rhodanese domain-containing protein</fullName>
    </recommendedName>
</protein>
<dbReference type="InterPro" id="IPR001763">
    <property type="entry name" value="Rhodanese-like_dom"/>
</dbReference>
<feature type="domain" description="Rhodanese" evidence="1">
    <location>
        <begin position="4"/>
        <end position="113"/>
    </location>
</feature>
<comment type="caution">
    <text evidence="2">The sequence shown here is derived from an EMBL/GenBank/DDBJ whole genome shotgun (WGS) entry which is preliminary data.</text>
</comment>
<evidence type="ECO:0000313" key="3">
    <source>
        <dbReference type="Proteomes" id="UP000660262"/>
    </source>
</evidence>
<evidence type="ECO:0000313" key="2">
    <source>
        <dbReference type="EMBL" id="GHP06157.1"/>
    </source>
</evidence>
<dbReference type="PROSITE" id="PS50206">
    <property type="entry name" value="RHODANESE_3"/>
    <property type="match status" value="1"/>
</dbReference>
<dbReference type="EMBL" id="BNJQ01000012">
    <property type="protein sequence ID" value="GHP06157.1"/>
    <property type="molecule type" value="Genomic_DNA"/>
</dbReference>
<accession>A0A830HMA3</accession>
<dbReference type="InterPro" id="IPR036873">
    <property type="entry name" value="Rhodanese-like_dom_sf"/>
</dbReference>
<sequence length="122" mass="13152">MSPKGGGYRVLDIRTAVEFEYAHLTKVTAASGRVNGWNFTVNVPLETAVDEAFLQDVRTACPEKSRGVVVVDANGSGNAHDVAEMLKAEGYAATTVLHGGWALWLAYFDSTGRFKGSYLAPR</sequence>
<dbReference type="Gene3D" id="3.40.250.10">
    <property type="entry name" value="Rhodanese-like domain"/>
    <property type="match status" value="1"/>
</dbReference>
<gene>
    <name evidence="2" type="ORF">PPROV_000490400</name>
</gene>
<proteinExistence type="predicted"/>
<dbReference type="CDD" id="cd00158">
    <property type="entry name" value="RHOD"/>
    <property type="match status" value="1"/>
</dbReference>
<name>A0A830HMA3_9CHLO</name>
<organism evidence="2 3">
    <name type="scientific">Pycnococcus provasolii</name>
    <dbReference type="NCBI Taxonomy" id="41880"/>
    <lineage>
        <taxon>Eukaryota</taxon>
        <taxon>Viridiplantae</taxon>
        <taxon>Chlorophyta</taxon>
        <taxon>Pseudoscourfieldiophyceae</taxon>
        <taxon>Pseudoscourfieldiales</taxon>
        <taxon>Pycnococcaceae</taxon>
        <taxon>Pycnococcus</taxon>
    </lineage>
</organism>
<dbReference type="SUPFAM" id="SSF52821">
    <property type="entry name" value="Rhodanese/Cell cycle control phosphatase"/>
    <property type="match status" value="1"/>
</dbReference>
<dbReference type="Proteomes" id="UP000660262">
    <property type="component" value="Unassembled WGS sequence"/>
</dbReference>
<dbReference type="AlphaFoldDB" id="A0A830HMA3"/>
<keyword evidence="3" id="KW-1185">Reference proteome</keyword>